<organism evidence="1 2">
    <name type="scientific">Streptomyces halobius</name>
    <dbReference type="NCBI Taxonomy" id="2879846"/>
    <lineage>
        <taxon>Bacteria</taxon>
        <taxon>Bacillati</taxon>
        <taxon>Actinomycetota</taxon>
        <taxon>Actinomycetes</taxon>
        <taxon>Kitasatosporales</taxon>
        <taxon>Streptomycetaceae</taxon>
        <taxon>Streptomyces</taxon>
    </lineage>
</organism>
<name>A0ABY4M4G1_9ACTN</name>
<accession>A0ABY4M4G1</accession>
<protein>
    <submittedName>
        <fullName evidence="1">Uncharacterized protein</fullName>
    </submittedName>
</protein>
<reference evidence="1" key="1">
    <citation type="submission" date="2021-10" db="EMBL/GenBank/DDBJ databases">
        <title>Streptomyces nigrumlapis sp.nov.,an antimicrobial producing actinobacterium isolated from Black Gobi rocks.</title>
        <authorList>
            <person name="Wen Y."/>
            <person name="Zhang W."/>
            <person name="Liu X.G."/>
        </authorList>
    </citation>
    <scope>NUCLEOTIDE SEQUENCE</scope>
    <source>
        <strain evidence="1">ST13-2-2</strain>
    </source>
</reference>
<keyword evidence="2" id="KW-1185">Reference proteome</keyword>
<dbReference type="RefSeq" id="WP_248861913.1">
    <property type="nucleotide sequence ID" value="NZ_CP086322.1"/>
</dbReference>
<evidence type="ECO:0000313" key="2">
    <source>
        <dbReference type="Proteomes" id="UP000830115"/>
    </source>
</evidence>
<proteinExistence type="predicted"/>
<dbReference type="EMBL" id="CP086322">
    <property type="protein sequence ID" value="UQA91121.1"/>
    <property type="molecule type" value="Genomic_DNA"/>
</dbReference>
<evidence type="ECO:0000313" key="1">
    <source>
        <dbReference type="EMBL" id="UQA91121.1"/>
    </source>
</evidence>
<sequence>MSGGRVRYRIASKLIKKRRWGGEPDEWVVLEEAYRSAELNLRLGGERIDKAPFGTTSFSFAGLFEKFKTFVDGPEGQRLGLPHIPPGPVTSRGVRRTLAIAVAYRPGGLLAAKVQIKQVHAATTEGYAHRPGGAQGLFMAEVAELERDRQLQLTKAAWDDFKEGRMPSGPGAPMLIAAFEHIDAQLAETPPGPAHVLDVDQQLINLLRPHAERLHVGVANYCWFRDPAKALCLRLAGAVIGPDSKPLIGMCDAARCPQATHHGEHRSVWLSSADRSRKLLTVLPRSQKDARTRIQMDVDRSQRVVDAIDAALAV</sequence>
<gene>
    <name evidence="1" type="ORF">K9S39_03780</name>
</gene>
<dbReference type="Proteomes" id="UP000830115">
    <property type="component" value="Chromosome"/>
</dbReference>